<evidence type="ECO:0000313" key="1">
    <source>
        <dbReference type="EMBL" id="MBU5436922.1"/>
    </source>
</evidence>
<dbReference type="Proteomes" id="UP000749471">
    <property type="component" value="Unassembled WGS sequence"/>
</dbReference>
<sequence>MNIKELTKGLEEFISTDVVTESLNKIGDDSKPPIQPLYGIPPVEY</sequence>
<name>A0ABS6E1Z2_9FIRM</name>
<reference evidence="1 2" key="1">
    <citation type="submission" date="2021-06" db="EMBL/GenBank/DDBJ databases">
        <authorList>
            <person name="Sun Q."/>
            <person name="Li D."/>
        </authorList>
    </citation>
    <scope>NUCLEOTIDE SEQUENCE [LARGE SCALE GENOMIC DNA]</scope>
    <source>
        <strain evidence="1 2">MSJ-40</strain>
    </source>
</reference>
<protein>
    <submittedName>
        <fullName evidence="1">Uncharacterized protein</fullName>
    </submittedName>
</protein>
<organism evidence="1 2">
    <name type="scientific">Tissierella simiarum</name>
    <dbReference type="NCBI Taxonomy" id="2841534"/>
    <lineage>
        <taxon>Bacteria</taxon>
        <taxon>Bacillati</taxon>
        <taxon>Bacillota</taxon>
        <taxon>Tissierellia</taxon>
        <taxon>Tissierellales</taxon>
        <taxon>Tissierellaceae</taxon>
        <taxon>Tissierella</taxon>
    </lineage>
</organism>
<evidence type="ECO:0000313" key="2">
    <source>
        <dbReference type="Proteomes" id="UP000749471"/>
    </source>
</evidence>
<dbReference type="RefSeq" id="WP_216516530.1">
    <property type="nucleotide sequence ID" value="NZ_JAHLPM010000002.1"/>
</dbReference>
<keyword evidence="2" id="KW-1185">Reference proteome</keyword>
<dbReference type="EMBL" id="JAHLPM010000002">
    <property type="protein sequence ID" value="MBU5436922.1"/>
    <property type="molecule type" value="Genomic_DNA"/>
</dbReference>
<comment type="caution">
    <text evidence="1">The sequence shown here is derived from an EMBL/GenBank/DDBJ whole genome shotgun (WGS) entry which is preliminary data.</text>
</comment>
<proteinExistence type="predicted"/>
<gene>
    <name evidence="1" type="ORF">KQI42_02810</name>
</gene>
<accession>A0ABS6E1Z2</accession>